<reference evidence="1 2" key="1">
    <citation type="journal article" date="2024" name="G3 (Bethesda)">
        <title>Genome assembly of Hibiscus sabdariffa L. provides insights into metabolisms of medicinal natural products.</title>
        <authorList>
            <person name="Kim T."/>
        </authorList>
    </citation>
    <scope>NUCLEOTIDE SEQUENCE [LARGE SCALE GENOMIC DNA]</scope>
    <source>
        <strain evidence="1">TK-2024</strain>
        <tissue evidence="1">Old leaves</tissue>
    </source>
</reference>
<comment type="caution">
    <text evidence="1">The sequence shown here is derived from an EMBL/GenBank/DDBJ whole genome shotgun (WGS) entry which is preliminary data.</text>
</comment>
<protein>
    <submittedName>
        <fullName evidence="1">Uncharacterized protein</fullName>
    </submittedName>
</protein>
<evidence type="ECO:0000313" key="2">
    <source>
        <dbReference type="Proteomes" id="UP001396334"/>
    </source>
</evidence>
<keyword evidence="2" id="KW-1185">Reference proteome</keyword>
<name>A0ABR2NRW5_9ROSI</name>
<accession>A0ABR2NRW5</accession>
<gene>
    <name evidence="1" type="ORF">V6N11_030940</name>
</gene>
<evidence type="ECO:0000313" key="1">
    <source>
        <dbReference type="EMBL" id="KAK8978894.1"/>
    </source>
</evidence>
<sequence>MRWYCKDGHAFSQRRSFCPSIQGLPSFILIVDIFATGFTIPKALVNTRSVINLTKVERLPEVADRRALASKNVLSGPREKESLGSDVNASFLSDRTPNLASPASHRSEPLLVSLADQKAQPPQGKVAYFLDHPKTERLWHHYVQNPMIEHLV</sequence>
<dbReference type="Proteomes" id="UP001396334">
    <property type="component" value="Unassembled WGS sequence"/>
</dbReference>
<organism evidence="1 2">
    <name type="scientific">Hibiscus sabdariffa</name>
    <name type="common">roselle</name>
    <dbReference type="NCBI Taxonomy" id="183260"/>
    <lineage>
        <taxon>Eukaryota</taxon>
        <taxon>Viridiplantae</taxon>
        <taxon>Streptophyta</taxon>
        <taxon>Embryophyta</taxon>
        <taxon>Tracheophyta</taxon>
        <taxon>Spermatophyta</taxon>
        <taxon>Magnoliopsida</taxon>
        <taxon>eudicotyledons</taxon>
        <taxon>Gunneridae</taxon>
        <taxon>Pentapetalae</taxon>
        <taxon>rosids</taxon>
        <taxon>malvids</taxon>
        <taxon>Malvales</taxon>
        <taxon>Malvaceae</taxon>
        <taxon>Malvoideae</taxon>
        <taxon>Hibiscus</taxon>
    </lineage>
</organism>
<dbReference type="EMBL" id="JBBPBN010000106">
    <property type="protein sequence ID" value="KAK8978894.1"/>
    <property type="molecule type" value="Genomic_DNA"/>
</dbReference>
<proteinExistence type="predicted"/>